<dbReference type="Gene3D" id="3.40.50.300">
    <property type="entry name" value="P-loop containing nucleotide triphosphate hydrolases"/>
    <property type="match status" value="1"/>
</dbReference>
<evidence type="ECO:0000313" key="2">
    <source>
        <dbReference type="Proteomes" id="UP000061512"/>
    </source>
</evidence>
<dbReference type="SUPFAM" id="SSF52540">
    <property type="entry name" value="P-loop containing nucleoside triphosphate hydrolases"/>
    <property type="match status" value="1"/>
</dbReference>
<dbReference type="PIRSF" id="PIRSF029407">
    <property type="entry name" value="UCP029407"/>
    <property type="match status" value="1"/>
</dbReference>
<accession>A0A132EUF5</accession>
<dbReference type="InterPro" id="IPR027417">
    <property type="entry name" value="P-loop_NTPase"/>
</dbReference>
<evidence type="ECO:0008006" key="3">
    <source>
        <dbReference type="Google" id="ProtNLM"/>
    </source>
</evidence>
<protein>
    <recommendedName>
        <fullName evidence="3">Lipopolysaccharide biosynthesis protein-like protein</fullName>
    </recommendedName>
</protein>
<dbReference type="InterPro" id="IPR014556">
    <property type="entry name" value="UCP029407"/>
</dbReference>
<dbReference type="EMBL" id="LPJX01000065">
    <property type="protein sequence ID" value="KWF59202.1"/>
    <property type="molecule type" value="Genomic_DNA"/>
</dbReference>
<dbReference type="Proteomes" id="UP000061512">
    <property type="component" value="Unassembled WGS sequence"/>
</dbReference>
<organism evidence="1 2">
    <name type="scientific">Burkholderia pseudomultivorans</name>
    <dbReference type="NCBI Taxonomy" id="1207504"/>
    <lineage>
        <taxon>Bacteria</taxon>
        <taxon>Pseudomonadati</taxon>
        <taxon>Pseudomonadota</taxon>
        <taxon>Betaproteobacteria</taxon>
        <taxon>Burkholderiales</taxon>
        <taxon>Burkholderiaceae</taxon>
        <taxon>Burkholderia</taxon>
        <taxon>Burkholderia cepacia complex</taxon>
    </lineage>
</organism>
<dbReference type="AlphaFoldDB" id="A0A132EUF5"/>
<name>A0A132EUF5_9BURK</name>
<gene>
    <name evidence="1" type="ORF">WT57_29560</name>
</gene>
<evidence type="ECO:0000313" key="1">
    <source>
        <dbReference type="EMBL" id="KWF59202.1"/>
    </source>
</evidence>
<reference evidence="1 2" key="1">
    <citation type="submission" date="2015-11" db="EMBL/GenBank/DDBJ databases">
        <title>Expanding the genomic diversity of Burkholderia species for the development of highly accurate diagnostics.</title>
        <authorList>
            <person name="Sahl J."/>
            <person name="Keim P."/>
            <person name="Wagner D."/>
        </authorList>
    </citation>
    <scope>NUCLEOTIDE SEQUENCE [LARGE SCALE GENOMIC DNA]</scope>
    <source>
        <strain evidence="1 2">MSMB574WGS</strain>
    </source>
</reference>
<sequence>MTRAMETMGAEFGDNLMPAVVGVNDKGFFEDLDVYAINVEILALAGAEWHSVAPIELDNIDGGVLQRIRGKAVEVLTRKCEGRTFALKDPRIARLLPFWKSVFADLPARVVYVVAVRNPKSVSGSLERRDQFPTEKSLLLWLIHTVAALEGTRGLPRAIVDYDRLMERAHEELARVSSCLQLPLDTPRVTEFEDEFLDGRLRHNRFVIDDLAVASLTERHAKTLFGKLVSAHLLDADRFEQDVEPVIVAARGYLDGIAPILELESQLERTISHLQREIAANRETISTQQRDIEMQASSIGDWQARAQSASAVAESLRAESQVLKSELESLALAIRSRDEALAGMSVQRAALERAEDTIDQMLQSTSWRITGPLRMIRKYALPRK</sequence>
<comment type="caution">
    <text evidence="1">The sequence shown here is derived from an EMBL/GenBank/DDBJ whole genome shotgun (WGS) entry which is preliminary data.</text>
</comment>
<proteinExistence type="predicted"/>